<reference evidence="2 3" key="1">
    <citation type="submission" date="2018-10" db="EMBL/GenBank/DDBJ databases">
        <title>Genomic Encyclopedia of Archaeal and Bacterial Type Strains, Phase II (KMG-II): from individual species to whole genera.</title>
        <authorList>
            <person name="Goeker M."/>
        </authorList>
    </citation>
    <scope>NUCLEOTIDE SEQUENCE [LARGE SCALE GENOMIC DNA]</scope>
    <source>
        <strain evidence="2 3">DSM 11927</strain>
    </source>
</reference>
<dbReference type="Proteomes" id="UP000268233">
    <property type="component" value="Unassembled WGS sequence"/>
</dbReference>
<comment type="caution">
    <text evidence="2">The sequence shown here is derived from an EMBL/GenBank/DDBJ whole genome shotgun (WGS) entry which is preliminary data.</text>
</comment>
<sequence>MRRSMRCNHHKPVISPTHDPPIVGYEPVGPLAHDPPTAGWPRKDSPLPFCAL</sequence>
<evidence type="ECO:0000313" key="2">
    <source>
        <dbReference type="EMBL" id="RKS81565.1"/>
    </source>
</evidence>
<keyword evidence="3" id="KW-1185">Reference proteome</keyword>
<feature type="compositionally biased region" description="Basic residues" evidence="1">
    <location>
        <begin position="1"/>
        <end position="12"/>
    </location>
</feature>
<dbReference type="AlphaFoldDB" id="A0A495R2J8"/>
<organism evidence="2 3">
    <name type="scientific">Haloarcula quadrata</name>
    <dbReference type="NCBI Taxonomy" id="182779"/>
    <lineage>
        <taxon>Archaea</taxon>
        <taxon>Methanobacteriati</taxon>
        <taxon>Methanobacteriota</taxon>
        <taxon>Stenosarchaea group</taxon>
        <taxon>Halobacteria</taxon>
        <taxon>Halobacteriales</taxon>
        <taxon>Haloarculaceae</taxon>
        <taxon>Haloarcula</taxon>
    </lineage>
</organism>
<protein>
    <submittedName>
        <fullName evidence="2">Uncharacterized protein</fullName>
    </submittedName>
</protein>
<name>A0A495R2J8_9EURY</name>
<evidence type="ECO:0000313" key="3">
    <source>
        <dbReference type="Proteomes" id="UP000268233"/>
    </source>
</evidence>
<accession>A0A495R2J8</accession>
<gene>
    <name evidence="2" type="ORF">BDK61_0856</name>
</gene>
<proteinExistence type="predicted"/>
<feature type="region of interest" description="Disordered" evidence="1">
    <location>
        <begin position="1"/>
        <end position="45"/>
    </location>
</feature>
<evidence type="ECO:0000256" key="1">
    <source>
        <dbReference type="SAM" id="MobiDB-lite"/>
    </source>
</evidence>
<dbReference type="EMBL" id="RBWW01000001">
    <property type="protein sequence ID" value="RKS81565.1"/>
    <property type="molecule type" value="Genomic_DNA"/>
</dbReference>